<dbReference type="InterPro" id="IPR009050">
    <property type="entry name" value="Globin-like_sf"/>
</dbReference>
<keyword evidence="4 7" id="KW-0561">Oxygen transport</keyword>
<dbReference type="CDD" id="cd01040">
    <property type="entry name" value="Mb-like"/>
    <property type="match status" value="1"/>
</dbReference>
<dbReference type="PANTHER" id="PTHR46458">
    <property type="entry name" value="BLR2807 PROTEIN"/>
    <property type="match status" value="1"/>
</dbReference>
<dbReference type="GO" id="GO:0005344">
    <property type="term" value="F:oxygen carrier activity"/>
    <property type="evidence" value="ECO:0007669"/>
    <property type="project" value="UniProtKB-KW"/>
</dbReference>
<dbReference type="InterPro" id="IPR044399">
    <property type="entry name" value="Mb-like_M"/>
</dbReference>
<dbReference type="PROSITE" id="PS01033">
    <property type="entry name" value="GLOBIN"/>
    <property type="match status" value="1"/>
</dbReference>
<protein>
    <submittedName>
        <fullName evidence="9">CYGB protein</fullName>
    </submittedName>
</protein>
<evidence type="ECO:0000256" key="6">
    <source>
        <dbReference type="ARBA" id="ARBA00023004"/>
    </source>
</evidence>
<dbReference type="SUPFAM" id="SSF46458">
    <property type="entry name" value="Globin-like"/>
    <property type="match status" value="1"/>
</dbReference>
<accession>A0A8K0A3D7</accession>
<proteinExistence type="inferred from homology"/>
<dbReference type="EMBL" id="OV696691">
    <property type="protein sequence ID" value="CAH1268361.1"/>
    <property type="molecule type" value="Genomic_DNA"/>
</dbReference>
<organism evidence="9 10">
    <name type="scientific">Branchiostoma lanceolatum</name>
    <name type="common">Common lancelet</name>
    <name type="synonym">Amphioxus lanceolatum</name>
    <dbReference type="NCBI Taxonomy" id="7740"/>
    <lineage>
        <taxon>Eukaryota</taxon>
        <taxon>Metazoa</taxon>
        <taxon>Chordata</taxon>
        <taxon>Cephalochordata</taxon>
        <taxon>Leptocardii</taxon>
        <taxon>Amphioxiformes</taxon>
        <taxon>Branchiostomatidae</taxon>
        <taxon>Branchiostoma</taxon>
    </lineage>
</organism>
<keyword evidence="2 7" id="KW-0813">Transport</keyword>
<evidence type="ECO:0000256" key="2">
    <source>
        <dbReference type="ARBA" id="ARBA00022448"/>
    </source>
</evidence>
<comment type="similarity">
    <text evidence="1 7">Belongs to the globin family.</text>
</comment>
<reference evidence="9" key="1">
    <citation type="submission" date="2022-01" db="EMBL/GenBank/DDBJ databases">
        <authorList>
            <person name="Braso-Vives M."/>
        </authorList>
    </citation>
    <scope>NUCLEOTIDE SEQUENCE</scope>
</reference>
<dbReference type="GO" id="GO:0046872">
    <property type="term" value="F:metal ion binding"/>
    <property type="evidence" value="ECO:0007669"/>
    <property type="project" value="UniProtKB-KW"/>
</dbReference>
<dbReference type="InterPro" id="IPR012292">
    <property type="entry name" value="Globin/Proto"/>
</dbReference>
<keyword evidence="3 7" id="KW-0349">Heme</keyword>
<evidence type="ECO:0000256" key="5">
    <source>
        <dbReference type="ARBA" id="ARBA00022723"/>
    </source>
</evidence>
<gene>
    <name evidence="9" type="primary">CYGB</name>
    <name evidence="9" type="ORF">BLAG_LOCUS21322</name>
</gene>
<keyword evidence="5" id="KW-0479">Metal-binding</keyword>
<sequence>MGSLVEKSENGTPDDVTRLTATQIRYIRESWQVVLSNKRANGFAIFRILFTDYPFTRKLFRSMDKVDMDVPEQFEKNIALRAHITRFLHSFDTYMACLDEPEDLQQLLYDTGKSHLRHSVKPEYFDALGNVLMKGLAAVVGKEFTEEVQGAWATAWGFFVTHLKQGLDDAIRHKAETNGTAGGTDL</sequence>
<dbReference type="Pfam" id="PF00042">
    <property type="entry name" value="Globin"/>
    <property type="match status" value="1"/>
</dbReference>
<evidence type="ECO:0000313" key="9">
    <source>
        <dbReference type="EMBL" id="CAH1268361.1"/>
    </source>
</evidence>
<dbReference type="Gene3D" id="1.10.490.10">
    <property type="entry name" value="Globins"/>
    <property type="match status" value="1"/>
</dbReference>
<feature type="domain" description="Globin" evidence="8">
    <location>
        <begin position="18"/>
        <end position="168"/>
    </location>
</feature>
<evidence type="ECO:0000256" key="1">
    <source>
        <dbReference type="ARBA" id="ARBA00008705"/>
    </source>
</evidence>
<evidence type="ECO:0000256" key="4">
    <source>
        <dbReference type="ARBA" id="ARBA00022621"/>
    </source>
</evidence>
<keyword evidence="6" id="KW-0408">Iron</keyword>
<dbReference type="InterPro" id="IPR000971">
    <property type="entry name" value="Globin"/>
</dbReference>
<evidence type="ECO:0000256" key="3">
    <source>
        <dbReference type="ARBA" id="ARBA00022617"/>
    </source>
</evidence>
<dbReference type="AlphaFoldDB" id="A0A8K0A3D7"/>
<evidence type="ECO:0000313" key="10">
    <source>
        <dbReference type="Proteomes" id="UP000838412"/>
    </source>
</evidence>
<dbReference type="OrthoDB" id="436496at2759"/>
<evidence type="ECO:0000256" key="7">
    <source>
        <dbReference type="RuleBase" id="RU000356"/>
    </source>
</evidence>
<keyword evidence="10" id="KW-1185">Reference proteome</keyword>
<dbReference type="InterPro" id="IPR050532">
    <property type="entry name" value="Globin-like_OT"/>
</dbReference>
<dbReference type="PANTHER" id="PTHR46458:SF1">
    <property type="entry name" value="GEO09476P1"/>
    <property type="match status" value="1"/>
</dbReference>
<dbReference type="GO" id="GO:0019825">
    <property type="term" value="F:oxygen binding"/>
    <property type="evidence" value="ECO:0007669"/>
    <property type="project" value="InterPro"/>
</dbReference>
<dbReference type="GO" id="GO:0020037">
    <property type="term" value="F:heme binding"/>
    <property type="evidence" value="ECO:0007669"/>
    <property type="project" value="InterPro"/>
</dbReference>
<evidence type="ECO:0000259" key="8">
    <source>
        <dbReference type="PROSITE" id="PS01033"/>
    </source>
</evidence>
<name>A0A8K0A3D7_BRALA</name>
<dbReference type="Proteomes" id="UP000838412">
    <property type="component" value="Chromosome 6"/>
</dbReference>